<keyword evidence="4" id="KW-0436">Ligase</keyword>
<feature type="domain" description="Glutamine amidotransferase" evidence="10">
    <location>
        <begin position="61"/>
        <end position="113"/>
    </location>
</feature>
<evidence type="ECO:0000259" key="10">
    <source>
        <dbReference type="Pfam" id="PF00117"/>
    </source>
</evidence>
<dbReference type="PANTHER" id="PTHR11550">
    <property type="entry name" value="CTP SYNTHASE"/>
    <property type="match status" value="1"/>
</dbReference>
<evidence type="ECO:0000256" key="1">
    <source>
        <dbReference type="ARBA" id="ARBA00005171"/>
    </source>
</evidence>
<evidence type="ECO:0000256" key="3">
    <source>
        <dbReference type="ARBA" id="ARBA00012291"/>
    </source>
</evidence>
<evidence type="ECO:0000256" key="9">
    <source>
        <dbReference type="ARBA" id="ARBA00047781"/>
    </source>
</evidence>
<evidence type="ECO:0000313" key="11">
    <source>
        <dbReference type="EMBL" id="KYF73386.1"/>
    </source>
</evidence>
<protein>
    <recommendedName>
        <fullName evidence="3">CTP synthase (glutamine hydrolyzing)</fullName>
        <ecNumber evidence="3">6.3.4.2</ecNumber>
    </recommendedName>
</protein>
<comment type="caution">
    <text evidence="11">The sequence shown here is derived from an EMBL/GenBank/DDBJ whole genome shotgun (WGS) entry which is preliminary data.</text>
</comment>
<comment type="pathway">
    <text evidence="1">Pyrimidine metabolism; CTP biosynthesis via de novo pathway; CTP from UDP: step 2/2.</text>
</comment>
<keyword evidence="7" id="KW-0315">Glutamine amidotransferase</keyword>
<dbReference type="UniPathway" id="UPA00159">
    <property type="reaction ID" value="UER00277"/>
</dbReference>
<evidence type="ECO:0000256" key="5">
    <source>
        <dbReference type="ARBA" id="ARBA00022741"/>
    </source>
</evidence>
<dbReference type="InterPro" id="IPR029062">
    <property type="entry name" value="Class_I_gatase-like"/>
</dbReference>
<organism evidence="11 12">
    <name type="scientific">Sorangium cellulosum</name>
    <name type="common">Polyangium cellulosum</name>
    <dbReference type="NCBI Taxonomy" id="56"/>
    <lineage>
        <taxon>Bacteria</taxon>
        <taxon>Pseudomonadati</taxon>
        <taxon>Myxococcota</taxon>
        <taxon>Polyangia</taxon>
        <taxon>Polyangiales</taxon>
        <taxon>Polyangiaceae</taxon>
        <taxon>Sorangium</taxon>
    </lineage>
</organism>
<dbReference type="GO" id="GO:0005829">
    <property type="term" value="C:cytosol"/>
    <property type="evidence" value="ECO:0007669"/>
    <property type="project" value="TreeGrafter"/>
</dbReference>
<dbReference type="GO" id="GO:0019856">
    <property type="term" value="P:pyrimidine nucleobase biosynthetic process"/>
    <property type="evidence" value="ECO:0007669"/>
    <property type="project" value="TreeGrafter"/>
</dbReference>
<dbReference type="GO" id="GO:0003883">
    <property type="term" value="F:CTP synthase activity"/>
    <property type="evidence" value="ECO:0007669"/>
    <property type="project" value="UniProtKB-EC"/>
</dbReference>
<dbReference type="GO" id="GO:0042802">
    <property type="term" value="F:identical protein binding"/>
    <property type="evidence" value="ECO:0007669"/>
    <property type="project" value="TreeGrafter"/>
</dbReference>
<dbReference type="GO" id="GO:0005524">
    <property type="term" value="F:ATP binding"/>
    <property type="evidence" value="ECO:0007669"/>
    <property type="project" value="UniProtKB-KW"/>
</dbReference>
<dbReference type="Gene3D" id="3.40.50.880">
    <property type="match status" value="1"/>
</dbReference>
<dbReference type="GO" id="GO:0044210">
    <property type="term" value="P:'de novo' CTP biosynthetic process"/>
    <property type="evidence" value="ECO:0007669"/>
    <property type="project" value="UniProtKB-UniPathway"/>
</dbReference>
<dbReference type="Proteomes" id="UP000075635">
    <property type="component" value="Unassembled WGS sequence"/>
</dbReference>
<evidence type="ECO:0000256" key="4">
    <source>
        <dbReference type="ARBA" id="ARBA00022598"/>
    </source>
</evidence>
<gene>
    <name evidence="11" type="ORF">BE17_52530</name>
</gene>
<accession>A0A150R082</accession>
<dbReference type="PANTHER" id="PTHR11550:SF0">
    <property type="entry name" value="CTP SYNTHASE-RELATED"/>
    <property type="match status" value="1"/>
</dbReference>
<evidence type="ECO:0000256" key="6">
    <source>
        <dbReference type="ARBA" id="ARBA00022840"/>
    </source>
</evidence>
<dbReference type="Pfam" id="PF00117">
    <property type="entry name" value="GATase"/>
    <property type="match status" value="1"/>
</dbReference>
<dbReference type="EMBL" id="JEMB01003375">
    <property type="protein sequence ID" value="KYF73386.1"/>
    <property type="molecule type" value="Genomic_DNA"/>
</dbReference>
<dbReference type="EC" id="6.3.4.2" evidence="3"/>
<dbReference type="InterPro" id="IPR004468">
    <property type="entry name" value="CTP_synthase"/>
</dbReference>
<proteinExistence type="inferred from homology"/>
<evidence type="ECO:0000256" key="2">
    <source>
        <dbReference type="ARBA" id="ARBA00007533"/>
    </source>
</evidence>
<dbReference type="InterPro" id="IPR017926">
    <property type="entry name" value="GATASE"/>
</dbReference>
<keyword evidence="8" id="KW-0665">Pyrimidine biosynthesis</keyword>
<reference evidence="11 12" key="1">
    <citation type="submission" date="2014-02" db="EMBL/GenBank/DDBJ databases">
        <title>The small core and large imbalanced accessory genome model reveals a collaborative survival strategy of Sorangium cellulosum strains in nature.</title>
        <authorList>
            <person name="Han K."/>
            <person name="Peng R."/>
            <person name="Blom J."/>
            <person name="Li Y.-Z."/>
        </authorList>
    </citation>
    <scope>NUCLEOTIDE SEQUENCE [LARGE SCALE GENOMIC DNA]</scope>
    <source>
        <strain evidence="11 12">So0011-07</strain>
    </source>
</reference>
<dbReference type="PROSITE" id="PS51273">
    <property type="entry name" value="GATASE_TYPE_1"/>
    <property type="match status" value="1"/>
</dbReference>
<dbReference type="NCBIfam" id="NF004836">
    <property type="entry name" value="PRK06186.1"/>
    <property type="match status" value="1"/>
</dbReference>
<name>A0A150R082_SORCE</name>
<comment type="catalytic activity">
    <reaction evidence="9">
        <text>UTP + L-glutamine + ATP + H2O = CTP + L-glutamate + ADP + phosphate + 2 H(+)</text>
        <dbReference type="Rhea" id="RHEA:26426"/>
        <dbReference type="ChEBI" id="CHEBI:15377"/>
        <dbReference type="ChEBI" id="CHEBI:15378"/>
        <dbReference type="ChEBI" id="CHEBI:29985"/>
        <dbReference type="ChEBI" id="CHEBI:30616"/>
        <dbReference type="ChEBI" id="CHEBI:37563"/>
        <dbReference type="ChEBI" id="CHEBI:43474"/>
        <dbReference type="ChEBI" id="CHEBI:46398"/>
        <dbReference type="ChEBI" id="CHEBI:58359"/>
        <dbReference type="ChEBI" id="CHEBI:456216"/>
        <dbReference type="EC" id="6.3.4.2"/>
    </reaction>
</comment>
<keyword evidence="5" id="KW-0547">Nucleotide-binding</keyword>
<sequence length="244" mass="26141">MIQLGLVGDRDDAVTAHRAIPAALRLAGEALAAPLSFEWVPTEEVTDVSRVAHYDALWCVPASPYRSMDGALRAIRFAREQRRPFLGTCGGFQHALIEYARNVLGWSDAEHAETAPEAQRAVIAPLECSLVEATGAVRFRAGTRIAQAYGCAEATEGYRCRYGLNPDFQAALVSGALRVSAEDDAGDVRAVELEDGHPFFVATLFQPERAALAGQLPPLVAGLIRACAGGEAMPSRPDARPADR</sequence>
<evidence type="ECO:0000313" key="12">
    <source>
        <dbReference type="Proteomes" id="UP000075635"/>
    </source>
</evidence>
<evidence type="ECO:0000256" key="8">
    <source>
        <dbReference type="ARBA" id="ARBA00022975"/>
    </source>
</evidence>
<evidence type="ECO:0000256" key="7">
    <source>
        <dbReference type="ARBA" id="ARBA00022962"/>
    </source>
</evidence>
<dbReference type="AlphaFoldDB" id="A0A150R082"/>
<keyword evidence="6" id="KW-0067">ATP-binding</keyword>
<comment type="similarity">
    <text evidence="2">Belongs to the CTP synthase family.</text>
</comment>
<dbReference type="SUPFAM" id="SSF52317">
    <property type="entry name" value="Class I glutamine amidotransferase-like"/>
    <property type="match status" value="1"/>
</dbReference>